<evidence type="ECO:0000313" key="3">
    <source>
        <dbReference type="EMBL" id="PIZ96763.1"/>
    </source>
</evidence>
<dbReference type="InterPro" id="IPR011335">
    <property type="entry name" value="Restrct_endonuc-II-like"/>
</dbReference>
<evidence type="ECO:0000256" key="1">
    <source>
        <dbReference type="ARBA" id="ARBA00006738"/>
    </source>
</evidence>
<name>A0A2M7VBZ2_9BACT</name>
<dbReference type="SUPFAM" id="SSF52980">
    <property type="entry name" value="Restriction endonuclease-like"/>
    <property type="match status" value="1"/>
</dbReference>
<dbReference type="Pfam" id="PF02021">
    <property type="entry name" value="UPF0102"/>
    <property type="match status" value="1"/>
</dbReference>
<dbReference type="EMBL" id="PFPL01000007">
    <property type="protein sequence ID" value="PIZ96763.1"/>
    <property type="molecule type" value="Genomic_DNA"/>
</dbReference>
<comment type="caution">
    <text evidence="3">The sequence shown here is derived from an EMBL/GenBank/DDBJ whole genome shotgun (WGS) entry which is preliminary data.</text>
</comment>
<dbReference type="PANTHER" id="PTHR34039:SF1">
    <property type="entry name" value="UPF0102 PROTEIN YRAN"/>
    <property type="match status" value="1"/>
</dbReference>
<organism evidence="3 4">
    <name type="scientific">Candidatus Magasanikbacteria bacterium CG_4_10_14_0_2_um_filter_33_14</name>
    <dbReference type="NCBI Taxonomy" id="1974636"/>
    <lineage>
        <taxon>Bacteria</taxon>
        <taxon>Candidatus Magasanikiibacteriota</taxon>
    </lineage>
</organism>
<dbReference type="PANTHER" id="PTHR34039">
    <property type="entry name" value="UPF0102 PROTEIN YRAN"/>
    <property type="match status" value="1"/>
</dbReference>
<evidence type="ECO:0000256" key="2">
    <source>
        <dbReference type="HAMAP-Rule" id="MF_00048"/>
    </source>
</evidence>
<dbReference type="Gene3D" id="3.40.1350.10">
    <property type="match status" value="1"/>
</dbReference>
<gene>
    <name evidence="3" type="ORF">COX80_00495</name>
</gene>
<dbReference type="GO" id="GO:0003676">
    <property type="term" value="F:nucleic acid binding"/>
    <property type="evidence" value="ECO:0007669"/>
    <property type="project" value="InterPro"/>
</dbReference>
<accession>A0A2M7VBZ2</accession>
<comment type="similarity">
    <text evidence="1 2">Belongs to the UPF0102 family.</text>
</comment>
<sequence>MSDTDKQILGKWGEEQATHFLIKKNYNIIDRNYALAKKGEIDIVAWHTKNKNQKTLCFVEVKTRSNQDSSAERSVGKKKMSALFVVARDYCIKKNIDMDNTYIQFEQISIYKYKDKIDIRHYEIPVY</sequence>
<reference evidence="4" key="1">
    <citation type="submission" date="2017-09" db="EMBL/GenBank/DDBJ databases">
        <title>Depth-based differentiation of microbial function through sediment-hosted aquifers and enrichment of novel symbionts in the deep terrestrial subsurface.</title>
        <authorList>
            <person name="Probst A.J."/>
            <person name="Ladd B."/>
            <person name="Jarett J.K."/>
            <person name="Geller-Mcgrath D.E."/>
            <person name="Sieber C.M.K."/>
            <person name="Emerson J.B."/>
            <person name="Anantharaman K."/>
            <person name="Thomas B.C."/>
            <person name="Malmstrom R."/>
            <person name="Stieglmeier M."/>
            <person name="Klingl A."/>
            <person name="Woyke T."/>
            <person name="Ryan C.M."/>
            <person name="Banfield J.F."/>
        </authorList>
    </citation>
    <scope>NUCLEOTIDE SEQUENCE [LARGE SCALE GENOMIC DNA]</scope>
</reference>
<proteinExistence type="inferred from homology"/>
<dbReference type="HAMAP" id="MF_00048">
    <property type="entry name" value="UPF0102"/>
    <property type="match status" value="1"/>
</dbReference>
<dbReference type="InterPro" id="IPR011856">
    <property type="entry name" value="tRNA_endonuc-like_dom_sf"/>
</dbReference>
<evidence type="ECO:0000313" key="4">
    <source>
        <dbReference type="Proteomes" id="UP000231453"/>
    </source>
</evidence>
<dbReference type="AlphaFoldDB" id="A0A2M7VBZ2"/>
<dbReference type="InterPro" id="IPR003509">
    <property type="entry name" value="UPF0102_YraN-like"/>
</dbReference>
<dbReference type="Proteomes" id="UP000231453">
    <property type="component" value="Unassembled WGS sequence"/>
</dbReference>
<protein>
    <recommendedName>
        <fullName evidence="2">UPF0102 protein COX80_00495</fullName>
    </recommendedName>
</protein>